<proteinExistence type="predicted"/>
<protein>
    <submittedName>
        <fullName evidence="1">Uncharacterized protein</fullName>
    </submittedName>
</protein>
<evidence type="ECO:0000313" key="2">
    <source>
        <dbReference type="Proteomes" id="UP000234420"/>
    </source>
</evidence>
<dbReference type="RefSeq" id="WP_065208034.1">
    <property type="nucleotide sequence ID" value="NZ_JABJXE010000011.1"/>
</dbReference>
<dbReference type="AlphaFoldDB" id="A0A2N4UPL8"/>
<evidence type="ECO:0000313" key="1">
    <source>
        <dbReference type="EMBL" id="PLC56961.1"/>
    </source>
</evidence>
<reference evidence="1 2" key="1">
    <citation type="journal article" date="2018" name="Syst. Appl. Microbiol.">
        <title>Photobacterium carnosum sp. nov., isolated from spoiled modified atmosphere packaged poultry meat.</title>
        <authorList>
            <person name="Hilgarth M."/>
            <person name="Fuertes S."/>
            <person name="Ehrmann M."/>
            <person name="Vogel R.F."/>
        </authorList>
    </citation>
    <scope>NUCLEOTIDE SEQUENCE [LARGE SCALE GENOMIC DNA]</scope>
    <source>
        <strain evidence="1 2">TMW 2.2021</strain>
    </source>
</reference>
<keyword evidence="2" id="KW-1185">Reference proteome</keyword>
<comment type="caution">
    <text evidence="1">The sequence shown here is derived from an EMBL/GenBank/DDBJ whole genome shotgun (WGS) entry which is preliminary data.</text>
</comment>
<organism evidence="1 2">
    <name type="scientific">Photobacterium carnosum</name>
    <dbReference type="NCBI Taxonomy" id="2023717"/>
    <lineage>
        <taxon>Bacteria</taxon>
        <taxon>Pseudomonadati</taxon>
        <taxon>Pseudomonadota</taxon>
        <taxon>Gammaproteobacteria</taxon>
        <taxon>Vibrionales</taxon>
        <taxon>Vibrionaceae</taxon>
        <taxon>Photobacterium</taxon>
    </lineage>
</organism>
<accession>A0A2N4UPL8</accession>
<dbReference type="EMBL" id="NPIB01000021">
    <property type="protein sequence ID" value="PLC56961.1"/>
    <property type="molecule type" value="Genomic_DNA"/>
</dbReference>
<dbReference type="Proteomes" id="UP000234420">
    <property type="component" value="Unassembled WGS sequence"/>
</dbReference>
<sequence length="223" mass="24846">MSNSEIIGSHFELALLWGKEISIQLISSRTGFSKRTVQSVIKGYLINSDETVSYSRTKQSYVATDLFKPKYVKSGSFSYLKFLRTSNLNDVLLSPILSGSLRVDDFVSNNFNSQSCEETTRTIIRNMVTRNELSFIGGVNTTGELGSMVVYDIALTVLGYVLRGYDIASKSYGCLLLNEIEKAKETGISCSLSHSELDKDWNELVAIGVPYPIRKPLIELLEI</sequence>
<gene>
    <name evidence="1" type="ORF">CIK00_15205</name>
</gene>
<name>A0A2N4UPL8_9GAMM</name>